<comment type="caution">
    <text evidence="2">The sequence shown here is derived from an EMBL/GenBank/DDBJ whole genome shotgun (WGS) entry which is preliminary data.</text>
</comment>
<evidence type="ECO:0000256" key="1">
    <source>
        <dbReference type="SAM" id="MobiDB-lite"/>
    </source>
</evidence>
<dbReference type="Proteomes" id="UP001168821">
    <property type="component" value="Unassembled WGS sequence"/>
</dbReference>
<feature type="region of interest" description="Disordered" evidence="1">
    <location>
        <begin position="182"/>
        <end position="214"/>
    </location>
</feature>
<accession>A0AA38I106</accession>
<reference evidence="2" key="1">
    <citation type="journal article" date="2023" name="G3 (Bethesda)">
        <title>Whole genome assemblies of Zophobas morio and Tenebrio molitor.</title>
        <authorList>
            <person name="Kaur S."/>
            <person name="Stinson S.A."/>
            <person name="diCenzo G.C."/>
        </authorList>
    </citation>
    <scope>NUCLEOTIDE SEQUENCE</scope>
    <source>
        <strain evidence="2">QUZm001</strain>
    </source>
</reference>
<dbReference type="AlphaFoldDB" id="A0AA38I106"/>
<keyword evidence="3" id="KW-1185">Reference proteome</keyword>
<feature type="compositionally biased region" description="Basic and acidic residues" evidence="1">
    <location>
        <begin position="1"/>
        <end position="16"/>
    </location>
</feature>
<dbReference type="EMBL" id="JALNTZ010000007">
    <property type="protein sequence ID" value="KAJ3646952.1"/>
    <property type="molecule type" value="Genomic_DNA"/>
</dbReference>
<gene>
    <name evidence="2" type="ORF">Zmor_024508</name>
</gene>
<feature type="region of interest" description="Disordered" evidence="1">
    <location>
        <begin position="1"/>
        <end position="35"/>
    </location>
</feature>
<feature type="compositionally biased region" description="Basic and acidic residues" evidence="1">
    <location>
        <begin position="182"/>
        <end position="196"/>
    </location>
</feature>
<proteinExistence type="predicted"/>
<sequence>MEEFNKKAKEQDDLGKKIQTVLTNARKDPAKRKTQNWRSKTAKQLQEFWNEIQRNHEELKVLGPTLRNTHNYFEVKYFDRLKTLHKDAKKYLESVQTSPDVDPEQETRIRRQLFRLQKISTKLTKIKSDLGQDYSRGRYELLAEKIQGQWRSIMELHEEIFVHEREFEDKYFADEMYEKTEEKKVRGCDRKTERKNPVTVRPSTGETKHPITPN</sequence>
<organism evidence="2 3">
    <name type="scientific">Zophobas morio</name>
    <dbReference type="NCBI Taxonomy" id="2755281"/>
    <lineage>
        <taxon>Eukaryota</taxon>
        <taxon>Metazoa</taxon>
        <taxon>Ecdysozoa</taxon>
        <taxon>Arthropoda</taxon>
        <taxon>Hexapoda</taxon>
        <taxon>Insecta</taxon>
        <taxon>Pterygota</taxon>
        <taxon>Neoptera</taxon>
        <taxon>Endopterygota</taxon>
        <taxon>Coleoptera</taxon>
        <taxon>Polyphaga</taxon>
        <taxon>Cucujiformia</taxon>
        <taxon>Tenebrionidae</taxon>
        <taxon>Zophobas</taxon>
    </lineage>
</organism>
<name>A0AA38I106_9CUCU</name>
<evidence type="ECO:0000313" key="3">
    <source>
        <dbReference type="Proteomes" id="UP001168821"/>
    </source>
</evidence>
<protein>
    <submittedName>
        <fullName evidence="2">Uncharacterized protein</fullName>
    </submittedName>
</protein>
<evidence type="ECO:0000313" key="2">
    <source>
        <dbReference type="EMBL" id="KAJ3646952.1"/>
    </source>
</evidence>